<dbReference type="InterPro" id="IPR050259">
    <property type="entry name" value="SDR"/>
</dbReference>
<sequence length="254" mass="25732">MMAALSGRHALVTGGGRGIGRAVAEALSADGASVTVLGRSREALDEAVAAGHARGVIVADVTDPAAIAAGVKEAVSARGPFDILVANAGGVATAPFAKTGPDQFQRMFDLNVMGIIHCAQAVMGDMVARKFGRIVAVASTAGLKGYPYVSAYCTAKHAVVGLVRSLAIETAKTGVTVNAICPGYTDTDLVRESVASVSKKTGKSDDEIIAQYVKDMPIARLIKPQEVAAAVLYLCSADAAAVTGTAMTVAGGEI</sequence>
<dbReference type="AlphaFoldDB" id="A0A1W6ZQG9"/>
<evidence type="ECO:0000256" key="1">
    <source>
        <dbReference type="ARBA" id="ARBA00006484"/>
    </source>
</evidence>
<dbReference type="InterPro" id="IPR002347">
    <property type="entry name" value="SDR_fam"/>
</dbReference>
<dbReference type="Pfam" id="PF00106">
    <property type="entry name" value="adh_short"/>
    <property type="match status" value="1"/>
</dbReference>
<dbReference type="FunFam" id="3.40.50.720:FF:000084">
    <property type="entry name" value="Short-chain dehydrogenase reductase"/>
    <property type="match status" value="1"/>
</dbReference>
<comment type="similarity">
    <text evidence="1 2">Belongs to the short-chain dehydrogenases/reductases (SDR) family.</text>
</comment>
<dbReference type="PANTHER" id="PTHR42879">
    <property type="entry name" value="3-OXOACYL-(ACYL-CARRIER-PROTEIN) REDUCTASE"/>
    <property type="match status" value="1"/>
</dbReference>
<dbReference type="CDD" id="cd05233">
    <property type="entry name" value="SDR_c"/>
    <property type="match status" value="1"/>
</dbReference>
<evidence type="ECO:0000313" key="5">
    <source>
        <dbReference type="Proteomes" id="UP000194137"/>
    </source>
</evidence>
<dbReference type="PRINTS" id="PR00081">
    <property type="entry name" value="GDHRDH"/>
</dbReference>
<dbReference type="SMART" id="SM00822">
    <property type="entry name" value="PKS_KR"/>
    <property type="match status" value="1"/>
</dbReference>
<reference evidence="4 5" key="1">
    <citation type="submission" date="2017-05" db="EMBL/GenBank/DDBJ databases">
        <title>Full genome sequence of Pseudorhodoplanes sinuspersici.</title>
        <authorList>
            <person name="Dastgheib S.M.M."/>
            <person name="Shavandi M."/>
            <person name="Tirandaz H."/>
        </authorList>
    </citation>
    <scope>NUCLEOTIDE SEQUENCE [LARGE SCALE GENOMIC DNA]</scope>
    <source>
        <strain evidence="4 5">RIPI110</strain>
    </source>
</reference>
<dbReference type="SUPFAM" id="SSF51735">
    <property type="entry name" value="NAD(P)-binding Rossmann-fold domains"/>
    <property type="match status" value="1"/>
</dbReference>
<proteinExistence type="inferred from homology"/>
<dbReference type="InterPro" id="IPR057326">
    <property type="entry name" value="KR_dom"/>
</dbReference>
<evidence type="ECO:0000313" key="4">
    <source>
        <dbReference type="EMBL" id="ARP99360.1"/>
    </source>
</evidence>
<dbReference type="GO" id="GO:0032787">
    <property type="term" value="P:monocarboxylic acid metabolic process"/>
    <property type="evidence" value="ECO:0007669"/>
    <property type="project" value="UniProtKB-ARBA"/>
</dbReference>
<dbReference type="InterPro" id="IPR020904">
    <property type="entry name" value="Sc_DH/Rdtase_CS"/>
</dbReference>
<dbReference type="EMBL" id="CP021112">
    <property type="protein sequence ID" value="ARP99360.1"/>
    <property type="molecule type" value="Genomic_DNA"/>
</dbReference>
<dbReference type="Gene3D" id="3.40.50.720">
    <property type="entry name" value="NAD(P)-binding Rossmann-like Domain"/>
    <property type="match status" value="1"/>
</dbReference>
<evidence type="ECO:0000256" key="2">
    <source>
        <dbReference type="RuleBase" id="RU000363"/>
    </source>
</evidence>
<accession>A0A1W6ZQG9</accession>
<feature type="domain" description="Ketoreductase" evidence="3">
    <location>
        <begin position="8"/>
        <end position="183"/>
    </location>
</feature>
<gene>
    <name evidence="4" type="ORF">CAK95_09890</name>
</gene>
<organism evidence="4 5">
    <name type="scientific">Pseudorhodoplanes sinuspersici</name>
    <dbReference type="NCBI Taxonomy" id="1235591"/>
    <lineage>
        <taxon>Bacteria</taxon>
        <taxon>Pseudomonadati</taxon>
        <taxon>Pseudomonadota</taxon>
        <taxon>Alphaproteobacteria</taxon>
        <taxon>Hyphomicrobiales</taxon>
        <taxon>Pseudorhodoplanes</taxon>
    </lineage>
</organism>
<dbReference type="PANTHER" id="PTHR42879:SF2">
    <property type="entry name" value="3-OXOACYL-[ACYL-CARRIER-PROTEIN] REDUCTASE FABG"/>
    <property type="match status" value="1"/>
</dbReference>
<protein>
    <submittedName>
        <fullName evidence="4">3-hydroxyacyl-CoA dehydrogenase</fullName>
    </submittedName>
</protein>
<dbReference type="Proteomes" id="UP000194137">
    <property type="component" value="Chromosome"/>
</dbReference>
<keyword evidence="5" id="KW-1185">Reference proteome</keyword>
<dbReference type="KEGG" id="psin:CAK95_09890"/>
<name>A0A1W6ZQG9_9HYPH</name>
<dbReference type="STRING" id="1235591.CAK95_09890"/>
<evidence type="ECO:0000259" key="3">
    <source>
        <dbReference type="SMART" id="SM00822"/>
    </source>
</evidence>
<dbReference type="InterPro" id="IPR036291">
    <property type="entry name" value="NAD(P)-bd_dom_sf"/>
</dbReference>
<dbReference type="PRINTS" id="PR00080">
    <property type="entry name" value="SDRFAMILY"/>
</dbReference>
<dbReference type="RefSeq" id="WP_425349682.1">
    <property type="nucleotide sequence ID" value="NZ_CP021112.1"/>
</dbReference>
<dbReference type="PROSITE" id="PS00061">
    <property type="entry name" value="ADH_SHORT"/>
    <property type="match status" value="1"/>
</dbReference>